<organism evidence="3 4">
    <name type="scientific">Byssothecium circinans</name>
    <dbReference type="NCBI Taxonomy" id="147558"/>
    <lineage>
        <taxon>Eukaryota</taxon>
        <taxon>Fungi</taxon>
        <taxon>Dikarya</taxon>
        <taxon>Ascomycota</taxon>
        <taxon>Pezizomycotina</taxon>
        <taxon>Dothideomycetes</taxon>
        <taxon>Pleosporomycetidae</taxon>
        <taxon>Pleosporales</taxon>
        <taxon>Massarineae</taxon>
        <taxon>Massarinaceae</taxon>
        <taxon>Byssothecium</taxon>
    </lineage>
</organism>
<feature type="compositionally biased region" description="Polar residues" evidence="1">
    <location>
        <begin position="1640"/>
        <end position="1654"/>
    </location>
</feature>
<feature type="region of interest" description="Disordered" evidence="1">
    <location>
        <begin position="1"/>
        <end position="382"/>
    </location>
</feature>
<dbReference type="EMBL" id="ML976989">
    <property type="protein sequence ID" value="KAF1957427.1"/>
    <property type="molecule type" value="Genomic_DNA"/>
</dbReference>
<name>A0A6A5U8I1_9PLEO</name>
<feature type="region of interest" description="Disordered" evidence="1">
    <location>
        <begin position="1397"/>
        <end position="1420"/>
    </location>
</feature>
<feature type="compositionally biased region" description="Polar residues" evidence="1">
    <location>
        <begin position="1329"/>
        <end position="1341"/>
    </location>
</feature>
<feature type="region of interest" description="Disordered" evidence="1">
    <location>
        <begin position="396"/>
        <end position="645"/>
    </location>
</feature>
<accession>A0A6A5U8I1</accession>
<protein>
    <recommendedName>
        <fullName evidence="2">Myb-like domain-containing protein</fullName>
    </recommendedName>
</protein>
<feature type="region of interest" description="Disordered" evidence="1">
    <location>
        <begin position="1036"/>
        <end position="1059"/>
    </location>
</feature>
<feature type="compositionally biased region" description="Basic and acidic residues" evidence="1">
    <location>
        <begin position="141"/>
        <end position="169"/>
    </location>
</feature>
<feature type="compositionally biased region" description="Basic and acidic residues" evidence="1">
    <location>
        <begin position="2116"/>
        <end position="2188"/>
    </location>
</feature>
<feature type="compositionally biased region" description="Polar residues" evidence="1">
    <location>
        <begin position="1541"/>
        <end position="1562"/>
    </location>
</feature>
<feature type="compositionally biased region" description="Pro residues" evidence="1">
    <location>
        <begin position="623"/>
        <end position="633"/>
    </location>
</feature>
<dbReference type="SMART" id="SM00717">
    <property type="entry name" value="SANT"/>
    <property type="match status" value="2"/>
</dbReference>
<dbReference type="CDD" id="cd00167">
    <property type="entry name" value="SANT"/>
    <property type="match status" value="2"/>
</dbReference>
<feature type="domain" description="Myb-like" evidence="2">
    <location>
        <begin position="1340"/>
        <end position="1382"/>
    </location>
</feature>
<feature type="compositionally biased region" description="Pro residues" evidence="1">
    <location>
        <begin position="2192"/>
        <end position="2201"/>
    </location>
</feature>
<feature type="compositionally biased region" description="Low complexity" evidence="1">
    <location>
        <begin position="590"/>
        <end position="602"/>
    </location>
</feature>
<dbReference type="OrthoDB" id="10258692at2759"/>
<feature type="region of interest" description="Disordered" evidence="1">
    <location>
        <begin position="667"/>
        <end position="686"/>
    </location>
</feature>
<feature type="compositionally biased region" description="Basic and acidic residues" evidence="1">
    <location>
        <begin position="52"/>
        <end position="63"/>
    </location>
</feature>
<keyword evidence="4" id="KW-1185">Reference proteome</keyword>
<feature type="compositionally biased region" description="Basic and acidic residues" evidence="1">
    <location>
        <begin position="1397"/>
        <end position="1406"/>
    </location>
</feature>
<feature type="compositionally biased region" description="Low complexity" evidence="1">
    <location>
        <begin position="370"/>
        <end position="382"/>
    </location>
</feature>
<sequence>MSSARYTDGRYPRDRSPYRDRRPSTYGSGYPPRASDSTSRPNGDQGGFASRDPPRGPKSHADPPRGPPAGPSNGPPSAPRDGRGRGFGRGEAPSLRDAPPLSSVAHPQHHPHNSWRADRDRDRDFDRDRRDRRPSPPRRSPIRDTRDGRDQRDFPPRDLDINRARRNSRDGPPSAGSTYSDPPLVAGSSYRGSGIGRGRGGRDFHNDMRGRGRNFHNDDRDRHHDARDRIPDRSYRPRSRSRDPMRRERDARDIRDERDFDRRDRDERRFAPREYDSYIGPAATGKPGPRGLDTHRGSVALDSRHLPGTPTSAASHPIHHSPADRLGPSLDAFSRRSSVATEPSNTKREPGRDDLMLAGRAEASKERYAPRASSPPAAVPAFGFSSHVWRNPALDVKPSAQSQAPKLASVVPTVAPQTGSTTSAPVNSAPVTSAGPKTSLLSGLSTAPPTGPKADRPPERAPADTQHQTSVSEDKPVPAEKIRNEPRPAPVPPFQSPSLVSANQERQEIKHSNLALSTVHARANSPPQGPSARNRPPPTGPQAAIRANASPSFPRPALLPYAARDAPRDSSPSAVMPPMGSRNSNMGGHASSASTSPTALPANIPTGPKAARANVMSSRPLGMYPPPDRPGFGPPRMSLGVAPKSNQWVRPGLNLSGRPSIPAKREFQMDERDRPFGTAPKAPKLESNSFAATTMRAEPAQSTSASIFRQPTEAALTRGRAVSAEVRREASLKPDPIQTRRLSDVPMGDASPLKEKPPVSATSSAPEVMQDSDDEIDLDDADFAESEAKYNREKALLESKRIDLSASHLRATTPLSEIMLLASLTIDHLPRQETKSVEEERASVPPVEAPCPESTAAELPTPKAEEPEDVVMEDKEEKQLAPATRALRLRQGANEELEEEPDLSSLPYLGSGPPTPISELEGPRMDESVMHAIRDSLRKTIEPKLSPEETLEQYAAAYRQWRLYARELDDARYGDGQERQPSAEPSVRVTTPDVTSTATGPLLDSSTAGTGRRAHSSRWATDLDIEHVIKLSLRTAEEERMGKKEKEPRRSMADPEREATVPTELTAYEVQRRRFIDTNFQREPGQGLFVFHYEPPEDDFTPEEHKIMVQHYRDQYAKKWGKLAETLYKEAGTSRTYKDCINHYYATKWGREYKGKVRGKRGGPRKRGGGVGRGRGAIANMDRPENQGDDGLPPALTETGRPRRSAAPTFGAETDIDTNTSTPTPGRLRRPTDADSTQDKPSRRGKATKERGGRKAKAQPLGAAPAGSPIKIDRKSLGVKMEDEFGKHPLGEMPLPMQPQMLDEHMALLGDPQFPAGMIPSMSERPRLQPSSRPGPSSYWSVTEQTDFQKNVAHFGTDWAAIAMHMGTKTQTMVKNQYLRLIEGGQAPDLERMANEADGKRHRGEDLGPPPTPTPAPKRRYETTQAPLPRTLAPTPEATIPPVMALSKASPPSSNLPRYSNIAQAPQEGKPAYTVQDPGLASIPSIPPQQQQQQQQSPPVQPLRGPSHHSQHLSQSETRRHGPPVGYFSQDFPQRRDHRTVSQSANMPPTSRPLQPQVQSQLRTHEQPHAPFFRPSSLQEREALARVDQQQEYEAQLRFQAQHNRRSSGEGGIARQYPHPGTLPQMRGAQGARSPEHRSTSQQHRATQQPQPIAQQLADASVQPPSSLPPSQHLPPRSAMSTPPVKEEPRHYPVPNTASTQQASQAPAQPPGYSLLSQPAPQTTPAPPAPKPAPEPRKSNLLSLLNDTEPEEPRRKKPTESSVPSHTPTPQQQIPIAPPPPPAVSQALPPQRDYRDTAISQAPFGRASYAQQAALPQLPASRQVVDLTNEQGVGGRAPQREGWRPQYSGQGQPQQPPTHNSPHTSLAQLANHRSVFAQHNNHRYNPSPPPLSAYNNSPHLHSRTPSLSGPPGQPSRHGLSASTAAQHAQTSSSQILQPNPYAQVDPPGSGAQPPGPVGMQPSPHLHMSHLASQREQLHSRNEHSRGHNGGLPYSNPQTPSEHHPPSQHLRGHSIVDPYRGRDPRDLHHEFDPRNPERDMSRELAHQTNQLRDAYQARSSGPPQSHPDARYAPQQERGYPSQRSQTPLSRSDHGQAPPLQHPPQSSLGDSYSLFGQRQEDAHRFRESFSRDNRIVDRLREEQAQQHAALSREDSYVQREREMREREMREREREMREREMRDAQLRETLMRRGAPPPSLPPGPGSGQEQRGGPPPTQPMDWSRHPSQQQQQPPQERWNR</sequence>
<feature type="compositionally biased region" description="Polar residues" evidence="1">
    <location>
        <begin position="415"/>
        <end position="448"/>
    </location>
</feature>
<feature type="compositionally biased region" description="Pro residues" evidence="1">
    <location>
        <begin position="1722"/>
        <end position="1733"/>
    </location>
</feature>
<feature type="compositionally biased region" description="Basic and acidic residues" evidence="1">
    <location>
        <begin position="453"/>
        <end position="462"/>
    </location>
</feature>
<dbReference type="Proteomes" id="UP000800035">
    <property type="component" value="Unassembled WGS sequence"/>
</dbReference>
<feature type="compositionally biased region" description="Polar residues" evidence="1">
    <location>
        <begin position="1858"/>
        <end position="1868"/>
    </location>
</feature>
<feature type="region of interest" description="Disordered" evidence="1">
    <location>
        <begin position="1155"/>
        <end position="1271"/>
    </location>
</feature>
<feature type="compositionally biased region" description="Polar residues" evidence="1">
    <location>
        <begin position="988"/>
        <end position="1009"/>
    </location>
</feature>
<feature type="compositionally biased region" description="Low complexity" evidence="1">
    <location>
        <begin position="2225"/>
        <end position="2237"/>
    </location>
</feature>
<dbReference type="InterPro" id="IPR009057">
    <property type="entry name" value="Homeodomain-like_sf"/>
</dbReference>
<feature type="compositionally biased region" description="Basic and acidic residues" evidence="1">
    <location>
        <begin position="1230"/>
        <end position="1253"/>
    </location>
</feature>
<feature type="compositionally biased region" description="Low complexity" evidence="1">
    <location>
        <begin position="1764"/>
        <end position="1775"/>
    </location>
</feature>
<feature type="compositionally biased region" description="Basic and acidic residues" evidence="1">
    <location>
        <begin position="1975"/>
        <end position="1985"/>
    </location>
</feature>
<feature type="region of interest" description="Disordered" evidence="1">
    <location>
        <begin position="832"/>
        <end position="922"/>
    </location>
</feature>
<feature type="compositionally biased region" description="Pro residues" evidence="1">
    <location>
        <begin position="64"/>
        <end position="78"/>
    </location>
</feature>
<evidence type="ECO:0000259" key="2">
    <source>
        <dbReference type="PROSITE" id="PS50090"/>
    </source>
</evidence>
<dbReference type="Gene3D" id="1.10.10.60">
    <property type="entry name" value="Homeodomain-like"/>
    <property type="match status" value="2"/>
</dbReference>
<gene>
    <name evidence="3" type="ORF">CC80DRAFT_44352</name>
</gene>
<feature type="compositionally biased region" description="Low complexity" evidence="1">
    <location>
        <begin position="1482"/>
        <end position="1498"/>
    </location>
</feature>
<feature type="compositionally biased region" description="Basic and acidic residues" evidence="1">
    <location>
        <begin position="832"/>
        <end position="842"/>
    </location>
</feature>
<dbReference type="Pfam" id="PF00249">
    <property type="entry name" value="Myb_DNA-binding"/>
    <property type="match status" value="1"/>
</dbReference>
<feature type="compositionally biased region" description="Basic and acidic residues" evidence="1">
    <location>
        <begin position="115"/>
        <end position="134"/>
    </location>
</feature>
<feature type="compositionally biased region" description="Low complexity" evidence="1">
    <location>
        <begin position="1695"/>
        <end position="1707"/>
    </location>
</feature>
<feature type="compositionally biased region" description="Low complexity" evidence="1">
    <location>
        <begin position="1920"/>
        <end position="1934"/>
    </location>
</feature>
<feature type="compositionally biased region" description="Basic residues" evidence="1">
    <location>
        <begin position="1156"/>
        <end position="1168"/>
    </location>
</feature>
<dbReference type="SUPFAM" id="SSF46689">
    <property type="entry name" value="Homeodomain-like"/>
    <property type="match status" value="1"/>
</dbReference>
<evidence type="ECO:0000313" key="4">
    <source>
        <dbReference type="Proteomes" id="UP000800035"/>
    </source>
</evidence>
<evidence type="ECO:0000256" key="1">
    <source>
        <dbReference type="SAM" id="MobiDB-lite"/>
    </source>
</evidence>
<feature type="region of interest" description="Disordered" evidence="1">
    <location>
        <begin position="1819"/>
        <end position="2237"/>
    </location>
</feature>
<dbReference type="PROSITE" id="PS50090">
    <property type="entry name" value="MYB_LIKE"/>
    <property type="match status" value="1"/>
</dbReference>
<feature type="region of interest" description="Disordered" evidence="1">
    <location>
        <begin position="1467"/>
        <end position="1805"/>
    </location>
</feature>
<feature type="compositionally biased region" description="Polar residues" evidence="1">
    <location>
        <begin position="2045"/>
        <end position="2062"/>
    </location>
</feature>
<feature type="compositionally biased region" description="Polar residues" evidence="1">
    <location>
        <begin position="700"/>
        <end position="709"/>
    </location>
</feature>
<feature type="region of interest" description="Disordered" evidence="1">
    <location>
        <begin position="694"/>
        <end position="773"/>
    </location>
</feature>
<proteinExistence type="predicted"/>
<feature type="compositionally biased region" description="Basic and acidic residues" evidence="1">
    <location>
        <begin position="7"/>
        <end position="23"/>
    </location>
</feature>
<feature type="compositionally biased region" description="Polar residues" evidence="1">
    <location>
        <begin position="335"/>
        <end position="344"/>
    </location>
</feature>
<reference evidence="3" key="1">
    <citation type="journal article" date="2020" name="Stud. Mycol.">
        <title>101 Dothideomycetes genomes: a test case for predicting lifestyles and emergence of pathogens.</title>
        <authorList>
            <person name="Haridas S."/>
            <person name="Albert R."/>
            <person name="Binder M."/>
            <person name="Bloem J."/>
            <person name="Labutti K."/>
            <person name="Salamov A."/>
            <person name="Andreopoulos B."/>
            <person name="Baker S."/>
            <person name="Barry K."/>
            <person name="Bills G."/>
            <person name="Bluhm B."/>
            <person name="Cannon C."/>
            <person name="Castanera R."/>
            <person name="Culley D."/>
            <person name="Daum C."/>
            <person name="Ezra D."/>
            <person name="Gonzalez J."/>
            <person name="Henrissat B."/>
            <person name="Kuo A."/>
            <person name="Liang C."/>
            <person name="Lipzen A."/>
            <person name="Lutzoni F."/>
            <person name="Magnuson J."/>
            <person name="Mondo S."/>
            <person name="Nolan M."/>
            <person name="Ohm R."/>
            <person name="Pangilinan J."/>
            <person name="Park H.-J."/>
            <person name="Ramirez L."/>
            <person name="Alfaro M."/>
            <person name="Sun H."/>
            <person name="Tritt A."/>
            <person name="Yoshinaga Y."/>
            <person name="Zwiers L.-H."/>
            <person name="Turgeon B."/>
            <person name="Goodwin S."/>
            <person name="Spatafora J."/>
            <person name="Crous P."/>
            <person name="Grigoriev I."/>
        </authorList>
    </citation>
    <scope>NUCLEOTIDE SEQUENCE</scope>
    <source>
        <strain evidence="3">CBS 675.92</strain>
    </source>
</reference>
<feature type="compositionally biased region" description="Basic and acidic residues" evidence="1">
    <location>
        <begin position="472"/>
        <end position="486"/>
    </location>
</feature>
<feature type="compositionally biased region" description="Low complexity" evidence="1">
    <location>
        <begin position="1661"/>
        <end position="1678"/>
    </location>
</feature>
<feature type="region of interest" description="Disordered" evidence="1">
    <location>
        <begin position="974"/>
        <end position="1015"/>
    </location>
</feature>
<dbReference type="InterPro" id="IPR001005">
    <property type="entry name" value="SANT/Myb"/>
</dbReference>
<evidence type="ECO:0000313" key="3">
    <source>
        <dbReference type="EMBL" id="KAF1957427.1"/>
    </source>
</evidence>
<feature type="compositionally biased region" description="Polar residues" evidence="1">
    <location>
        <begin position="2101"/>
        <end position="2114"/>
    </location>
</feature>
<feature type="compositionally biased region" description="Basic and acidic residues" evidence="1">
    <location>
        <begin position="2018"/>
        <end position="2044"/>
    </location>
</feature>
<feature type="region of interest" description="Disordered" evidence="1">
    <location>
        <begin position="1321"/>
        <end position="1341"/>
    </location>
</feature>
<feature type="compositionally biased region" description="Basic and acidic residues" evidence="1">
    <location>
        <begin position="200"/>
        <end position="276"/>
    </location>
</feature>
<feature type="compositionally biased region" description="Polar residues" evidence="1">
    <location>
        <begin position="1893"/>
        <end position="1907"/>
    </location>
</feature>
<feature type="compositionally biased region" description="Basic and acidic residues" evidence="1">
    <location>
        <begin position="345"/>
        <end position="355"/>
    </location>
</feature>